<dbReference type="AlphaFoldDB" id="B4W489"/>
<gene>
    <name evidence="1" type="ORF">MC7420_6628</name>
</gene>
<accession>B4W489</accession>
<dbReference type="STRING" id="118168.MC7420_6628"/>
<protein>
    <submittedName>
        <fullName evidence="1">Uncharacterized protein</fullName>
    </submittedName>
</protein>
<organism evidence="1 2">
    <name type="scientific">Coleofasciculus chthonoplastes PCC 7420</name>
    <dbReference type="NCBI Taxonomy" id="118168"/>
    <lineage>
        <taxon>Bacteria</taxon>
        <taxon>Bacillati</taxon>
        <taxon>Cyanobacteriota</taxon>
        <taxon>Cyanophyceae</taxon>
        <taxon>Coleofasciculales</taxon>
        <taxon>Coleofasciculaceae</taxon>
        <taxon>Coleofasciculus</taxon>
    </lineage>
</organism>
<proteinExistence type="predicted"/>
<evidence type="ECO:0000313" key="2">
    <source>
        <dbReference type="Proteomes" id="UP000003835"/>
    </source>
</evidence>
<keyword evidence="2" id="KW-1185">Reference proteome</keyword>
<evidence type="ECO:0000313" key="1">
    <source>
        <dbReference type="EMBL" id="EDX71028.1"/>
    </source>
</evidence>
<reference evidence="1 2" key="1">
    <citation type="submission" date="2008-07" db="EMBL/GenBank/DDBJ databases">
        <authorList>
            <person name="Tandeau de Marsac N."/>
            <person name="Ferriera S."/>
            <person name="Johnson J."/>
            <person name="Kravitz S."/>
            <person name="Beeson K."/>
            <person name="Sutton G."/>
            <person name="Rogers Y.-H."/>
            <person name="Friedman R."/>
            <person name="Frazier M."/>
            <person name="Venter J.C."/>
        </authorList>
    </citation>
    <scope>NUCLEOTIDE SEQUENCE [LARGE SCALE GENOMIC DNA]</scope>
    <source>
        <strain evidence="1 2">PCC 7420</strain>
    </source>
</reference>
<dbReference type="Proteomes" id="UP000003835">
    <property type="component" value="Unassembled WGS sequence"/>
</dbReference>
<name>B4W489_9CYAN</name>
<sequence length="38" mass="4382">MDSWYFSFSPYCRVVMHPTGLAIACGKFRDCAVGWELH</sequence>
<dbReference type="EMBL" id="DS989877">
    <property type="protein sequence ID" value="EDX71028.1"/>
    <property type="molecule type" value="Genomic_DNA"/>
</dbReference>
<dbReference type="HOGENOM" id="CLU_3326812_0_0_3"/>